<keyword evidence="3" id="KW-1185">Reference proteome</keyword>
<dbReference type="GeneID" id="87808176"/>
<dbReference type="Gene3D" id="1.25.10.10">
    <property type="entry name" value="Leucine-rich Repeat Variant"/>
    <property type="match status" value="1"/>
</dbReference>
<name>A0AAF0Y8R4_9TREE</name>
<evidence type="ECO:0000313" key="3">
    <source>
        <dbReference type="Proteomes" id="UP000827549"/>
    </source>
</evidence>
<dbReference type="EMBL" id="CP086716">
    <property type="protein sequence ID" value="WOO81422.1"/>
    <property type="molecule type" value="Genomic_DNA"/>
</dbReference>
<evidence type="ECO:0000313" key="2">
    <source>
        <dbReference type="EMBL" id="WOO81422.1"/>
    </source>
</evidence>
<reference evidence="2" key="1">
    <citation type="submission" date="2023-10" db="EMBL/GenBank/DDBJ databases">
        <authorList>
            <person name="Noh H."/>
        </authorList>
    </citation>
    <scope>NUCLEOTIDE SEQUENCE</scope>
    <source>
        <strain evidence="2">DUCC4014</strain>
    </source>
</reference>
<gene>
    <name evidence="2" type="primary">Cab39l</name>
    <name evidence="2" type="ORF">LOC62_03G004945</name>
</gene>
<dbReference type="PANTHER" id="PTHR10182:SF3">
    <property type="entry name" value="PROTEIN MO25"/>
    <property type="match status" value="1"/>
</dbReference>
<organism evidence="2 3">
    <name type="scientific">Vanrija pseudolonga</name>
    <dbReference type="NCBI Taxonomy" id="143232"/>
    <lineage>
        <taxon>Eukaryota</taxon>
        <taxon>Fungi</taxon>
        <taxon>Dikarya</taxon>
        <taxon>Basidiomycota</taxon>
        <taxon>Agaricomycotina</taxon>
        <taxon>Tremellomycetes</taxon>
        <taxon>Trichosporonales</taxon>
        <taxon>Trichosporonaceae</taxon>
        <taxon>Vanrija</taxon>
    </lineage>
</organism>
<dbReference type="AlphaFoldDB" id="A0AAF0Y8R4"/>
<dbReference type="GO" id="GO:0043539">
    <property type="term" value="F:protein serine/threonine kinase activator activity"/>
    <property type="evidence" value="ECO:0007669"/>
    <property type="project" value="TreeGrafter"/>
</dbReference>
<proteinExistence type="inferred from homology"/>
<dbReference type="SUPFAM" id="SSF48371">
    <property type="entry name" value="ARM repeat"/>
    <property type="match status" value="1"/>
</dbReference>
<dbReference type="InterPro" id="IPR013878">
    <property type="entry name" value="Mo25"/>
</dbReference>
<comment type="similarity">
    <text evidence="1">Belongs to the Mo25 family.</text>
</comment>
<protein>
    <submittedName>
        <fullName evidence="2">Calcium-binding protein 39-like</fullName>
    </submittedName>
</protein>
<dbReference type="InterPro" id="IPR011989">
    <property type="entry name" value="ARM-like"/>
</dbReference>
<dbReference type="InterPro" id="IPR016024">
    <property type="entry name" value="ARM-type_fold"/>
</dbReference>
<dbReference type="Pfam" id="PF08569">
    <property type="entry name" value="Mo25"/>
    <property type="match status" value="1"/>
</dbReference>
<accession>A0AAF0Y8R4</accession>
<sequence length="331" mass="38537">MNFFNRSRTRTPVESVRALRENIGRLGTAMSAEQKKRVTEENSRLIATVKACLCGEGDVDSTPETVTAVANEVYNQDLLSQLVTNLPRLEFEARKDVGHIYNTLLRRQIGTRLPTVELIVNKPDIIFNTLKGYADADIALNTGMILKEMLRYEPLAKILLHSEQFYTFPKYIEDTTFGISCDAFANMKETLTKHKTMVATYLERNYDRFFNMYNTLIMSNNYVTKRQSLKLLGEILLDRANYSIMTKYIASEANLKLMMNFLRDRSRNIQFEAFHVFKVFVANPNKPPEIARILRRNKDRLLVFLKDFHNDKDDDQFNDEKQFLITQIERL</sequence>
<dbReference type="PANTHER" id="PTHR10182">
    <property type="entry name" value="CALCIUM-BINDING PROTEIN 39-RELATED"/>
    <property type="match status" value="1"/>
</dbReference>
<dbReference type="GO" id="GO:0035556">
    <property type="term" value="P:intracellular signal transduction"/>
    <property type="evidence" value="ECO:0007669"/>
    <property type="project" value="TreeGrafter"/>
</dbReference>
<dbReference type="Proteomes" id="UP000827549">
    <property type="component" value="Chromosome 3"/>
</dbReference>
<evidence type="ECO:0000256" key="1">
    <source>
        <dbReference type="ARBA" id="ARBA00011012"/>
    </source>
</evidence>
<dbReference type="RefSeq" id="XP_062627454.1">
    <property type="nucleotide sequence ID" value="XM_062771470.1"/>
</dbReference>